<feature type="coiled-coil region" evidence="1">
    <location>
        <begin position="48"/>
        <end position="147"/>
    </location>
</feature>
<feature type="region of interest" description="Disordered" evidence="2">
    <location>
        <begin position="378"/>
        <end position="397"/>
    </location>
</feature>
<evidence type="ECO:0000313" key="3">
    <source>
        <dbReference type="EMBL" id="KPA82288.1"/>
    </source>
</evidence>
<feature type="compositionally biased region" description="Polar residues" evidence="2">
    <location>
        <begin position="378"/>
        <end position="396"/>
    </location>
</feature>
<organism evidence="3 4">
    <name type="scientific">Leptomonas pyrrhocoris</name>
    <name type="common">Firebug parasite</name>
    <dbReference type="NCBI Taxonomy" id="157538"/>
    <lineage>
        <taxon>Eukaryota</taxon>
        <taxon>Discoba</taxon>
        <taxon>Euglenozoa</taxon>
        <taxon>Kinetoplastea</taxon>
        <taxon>Metakinetoplastina</taxon>
        <taxon>Trypanosomatida</taxon>
        <taxon>Trypanosomatidae</taxon>
        <taxon>Leishmaniinae</taxon>
        <taxon>Leptomonas</taxon>
    </lineage>
</organism>
<evidence type="ECO:0000313" key="4">
    <source>
        <dbReference type="Proteomes" id="UP000037923"/>
    </source>
</evidence>
<proteinExistence type="predicted"/>
<dbReference type="RefSeq" id="XP_015660727.1">
    <property type="nucleotide sequence ID" value="XM_015800720.1"/>
</dbReference>
<dbReference type="EMBL" id="LGTL01000005">
    <property type="protein sequence ID" value="KPA82288.1"/>
    <property type="molecule type" value="Genomic_DNA"/>
</dbReference>
<dbReference type="AlphaFoldDB" id="A0A0N0DWW9"/>
<feature type="compositionally biased region" description="Polar residues" evidence="2">
    <location>
        <begin position="263"/>
        <end position="276"/>
    </location>
</feature>
<evidence type="ECO:0000256" key="1">
    <source>
        <dbReference type="SAM" id="Coils"/>
    </source>
</evidence>
<keyword evidence="1" id="KW-0175">Coiled coil</keyword>
<gene>
    <name evidence="3" type="ORF">ABB37_03393</name>
</gene>
<protein>
    <submittedName>
        <fullName evidence="3">Uncharacterized protein</fullName>
    </submittedName>
</protein>
<feature type="compositionally biased region" description="Low complexity" evidence="2">
    <location>
        <begin position="177"/>
        <end position="195"/>
    </location>
</feature>
<feature type="compositionally biased region" description="Low complexity" evidence="2">
    <location>
        <begin position="277"/>
        <end position="291"/>
    </location>
</feature>
<accession>A0A0N0DWW9</accession>
<name>A0A0N0DWW9_LEPPY</name>
<comment type="caution">
    <text evidence="3">The sequence shown here is derived from an EMBL/GenBank/DDBJ whole genome shotgun (WGS) entry which is preliminary data.</text>
</comment>
<dbReference type="VEuPathDB" id="TriTrypDB:LpyrH10_05_2530"/>
<keyword evidence="4" id="KW-1185">Reference proteome</keyword>
<dbReference type="OMA" id="PVHEMSM"/>
<dbReference type="OrthoDB" id="78858at2759"/>
<feature type="region of interest" description="Disordered" evidence="2">
    <location>
        <begin position="171"/>
        <end position="292"/>
    </location>
</feature>
<sequence>MKSLTTPRTDALAVVHDMSIDELRREYVSLKSAGYSLSVEEIHLQDKIEVLREESVRAELNAEMKEEQMSNQLFRRLDGAEKEVQHYKAMLREEESEAEALTSRIKKMRNEKNEVENVLEERQEYLLMNLQRKLLETARKKTSVEQELMQEQQRYLEVLVTKLDALRGRSTAGNADASSSVRPPSAAPASVLSLSGTASTAAPAVQPVSSLTKESPTEAATPEKASRDDATPPVPVAHRASFSFNKGPAKDASLSGTPHLMATTPSARASLSGTPRSSESTPLSSHPSETHQAVVSLERKLNQLLLEQASAMQRTSATEKECAELGAKLRSVQEATFLVRARAAKLKEELKEARARLAEANCNAAITTAVSNTSFDDSLSSGANLRSVDPSVSMSMSNLSLRERTRELLSSIPPPPMN</sequence>
<evidence type="ECO:0000256" key="2">
    <source>
        <dbReference type="SAM" id="MobiDB-lite"/>
    </source>
</evidence>
<reference evidence="3 4" key="1">
    <citation type="submission" date="2015-07" db="EMBL/GenBank/DDBJ databases">
        <title>High-quality genome of monoxenous trypanosomatid Leptomonas pyrrhocoris.</title>
        <authorList>
            <person name="Flegontov P."/>
            <person name="Butenko A."/>
            <person name="Firsov S."/>
            <person name="Vlcek C."/>
            <person name="Logacheva M.D."/>
            <person name="Field M."/>
            <person name="Filatov D."/>
            <person name="Flegontova O."/>
            <person name="Gerasimov E."/>
            <person name="Jackson A.P."/>
            <person name="Kelly S."/>
            <person name="Opperdoes F."/>
            <person name="O'Reilly A."/>
            <person name="Votypka J."/>
            <person name="Yurchenko V."/>
            <person name="Lukes J."/>
        </authorList>
    </citation>
    <scope>NUCLEOTIDE SEQUENCE [LARGE SCALE GENOMIC DNA]</scope>
    <source>
        <strain evidence="3">H10</strain>
    </source>
</reference>
<dbReference type="GeneID" id="26903684"/>
<dbReference type="Proteomes" id="UP000037923">
    <property type="component" value="Unassembled WGS sequence"/>
</dbReference>